<evidence type="ECO:0000313" key="3">
    <source>
        <dbReference type="Proteomes" id="UP001221413"/>
    </source>
</evidence>
<organism evidence="2 3">
    <name type="scientific">Drechslerella dactyloides</name>
    <name type="common">Nematode-trapping fungus</name>
    <name type="synonym">Arthrobotrys dactyloides</name>
    <dbReference type="NCBI Taxonomy" id="74499"/>
    <lineage>
        <taxon>Eukaryota</taxon>
        <taxon>Fungi</taxon>
        <taxon>Dikarya</taxon>
        <taxon>Ascomycota</taxon>
        <taxon>Pezizomycotina</taxon>
        <taxon>Orbiliomycetes</taxon>
        <taxon>Orbiliales</taxon>
        <taxon>Orbiliaceae</taxon>
        <taxon>Drechslerella</taxon>
    </lineage>
</organism>
<dbReference type="Proteomes" id="UP001221413">
    <property type="component" value="Unassembled WGS sequence"/>
</dbReference>
<protein>
    <submittedName>
        <fullName evidence="2">Uncharacterized protein</fullName>
    </submittedName>
</protein>
<dbReference type="EMBL" id="JAQGDS010000009">
    <property type="protein sequence ID" value="KAJ6258014.1"/>
    <property type="molecule type" value="Genomic_DNA"/>
</dbReference>
<feature type="compositionally biased region" description="Basic and acidic residues" evidence="1">
    <location>
        <begin position="196"/>
        <end position="207"/>
    </location>
</feature>
<evidence type="ECO:0000256" key="1">
    <source>
        <dbReference type="SAM" id="MobiDB-lite"/>
    </source>
</evidence>
<name>A0AAD6ISU9_DREDA</name>
<proteinExistence type="predicted"/>
<evidence type="ECO:0000313" key="2">
    <source>
        <dbReference type="EMBL" id="KAJ6258014.1"/>
    </source>
</evidence>
<dbReference type="AlphaFoldDB" id="A0AAD6ISU9"/>
<feature type="region of interest" description="Disordered" evidence="1">
    <location>
        <begin position="196"/>
        <end position="216"/>
    </location>
</feature>
<accession>A0AAD6ISU9</accession>
<keyword evidence="3" id="KW-1185">Reference proteome</keyword>
<comment type="caution">
    <text evidence="2">The sequence shown here is derived from an EMBL/GenBank/DDBJ whole genome shotgun (WGS) entry which is preliminary data.</text>
</comment>
<sequence>MIYNDAELTVIVTRRLNIQLSEINNSWADPHCKKANILSSIDAEWTTTFYMAGSITNFSSGSKVTSSTKVLPIGFGEKFSVPNDGTDPVVGPDPGAPVGGFLFHTDKKLSAIVYQDSTSSPIYISPTPDPPHSGEELVPKESVALFFSKKLETKTMFSTATVDPFYLNYTGKTAHVVTYTKDGNWTVIQADRSGECDVEVPPHRETNGDGLPNGPAKRYRKKVVEITEEYD</sequence>
<gene>
    <name evidence="2" type="ORF">Dda_6926</name>
</gene>
<reference evidence="2" key="1">
    <citation type="submission" date="2023-01" db="EMBL/GenBank/DDBJ databases">
        <title>The chitinases involved in constricting ring structure development in the nematode-trapping fungus Drechslerella dactyloides.</title>
        <authorList>
            <person name="Wang R."/>
            <person name="Zhang L."/>
            <person name="Tang P."/>
            <person name="Li S."/>
            <person name="Liang L."/>
        </authorList>
    </citation>
    <scope>NUCLEOTIDE SEQUENCE</scope>
    <source>
        <strain evidence="2">YMF1.00031</strain>
    </source>
</reference>